<dbReference type="RefSeq" id="WP_181418850.1">
    <property type="nucleotide sequence ID" value="NZ_QJTI01000002.1"/>
</dbReference>
<name>A0A318TLZ2_9BRAD</name>
<dbReference type="InterPro" id="IPR029787">
    <property type="entry name" value="Nucleotide_cyclase"/>
</dbReference>
<keyword evidence="3" id="KW-1133">Transmembrane helix</keyword>
<dbReference type="AlphaFoldDB" id="A0A318TLZ2"/>
<dbReference type="PROSITE" id="PS50887">
    <property type="entry name" value="GGDEF"/>
    <property type="match status" value="1"/>
</dbReference>
<comment type="catalytic activity">
    <reaction evidence="2">
        <text>2 GTP = 3',3'-c-di-GMP + 2 diphosphate</text>
        <dbReference type="Rhea" id="RHEA:24898"/>
        <dbReference type="ChEBI" id="CHEBI:33019"/>
        <dbReference type="ChEBI" id="CHEBI:37565"/>
        <dbReference type="ChEBI" id="CHEBI:58805"/>
        <dbReference type="EC" id="2.7.7.65"/>
    </reaction>
</comment>
<proteinExistence type="predicted"/>
<organism evidence="5 6">
    <name type="scientific">Rhodopseudomonas faecalis</name>
    <dbReference type="NCBI Taxonomy" id="99655"/>
    <lineage>
        <taxon>Bacteria</taxon>
        <taxon>Pseudomonadati</taxon>
        <taxon>Pseudomonadota</taxon>
        <taxon>Alphaproteobacteria</taxon>
        <taxon>Hyphomicrobiales</taxon>
        <taxon>Nitrobacteraceae</taxon>
        <taxon>Rhodopseudomonas</taxon>
    </lineage>
</organism>
<dbReference type="GO" id="GO:0005886">
    <property type="term" value="C:plasma membrane"/>
    <property type="evidence" value="ECO:0007669"/>
    <property type="project" value="TreeGrafter"/>
</dbReference>
<comment type="caution">
    <text evidence="5">The sequence shown here is derived from an EMBL/GenBank/DDBJ whole genome shotgun (WGS) entry which is preliminary data.</text>
</comment>
<evidence type="ECO:0000256" key="1">
    <source>
        <dbReference type="ARBA" id="ARBA00012528"/>
    </source>
</evidence>
<keyword evidence="3" id="KW-0472">Membrane</keyword>
<dbReference type="InterPro" id="IPR000160">
    <property type="entry name" value="GGDEF_dom"/>
</dbReference>
<dbReference type="GO" id="GO:0043709">
    <property type="term" value="P:cell adhesion involved in single-species biofilm formation"/>
    <property type="evidence" value="ECO:0007669"/>
    <property type="project" value="TreeGrafter"/>
</dbReference>
<evidence type="ECO:0000259" key="4">
    <source>
        <dbReference type="PROSITE" id="PS50887"/>
    </source>
</evidence>
<sequence length="402" mass="44219">MGVSAPIYSPLQEDNSLGEQDSREWSIRVRLARQRRTMLDLTALSYLVDSGLLLIYGLAGMIPLTAGFGFAACGLTAVAGYRVLLGAGICTRWPEHVWVIPQIIIHSAVLVAFAWVYPEVGFLFMCSLFVMCSFAALRATLREAITDWCLIALAVGALLMFGDRPLSLPQGTSFERFIAVVVLIAAFGRSLYLGTLSAALRDKLYRRSVELKQAYDKIEELAELDELTGALNRRSIMRTLDDQLDSARRGGEPLSIALIDLDWFKRINDVFGHPTGDEVLKTFAISIFANIRTADRFGRYGGEEFLLILPQTAQPDAAFILERLRMIVGDLDWSAFSDGMQVTLSAGIATLESGETPDALLARADAALYQAKELGRNRIALANADVDIGRTDCLPPYIRIDA</sequence>
<gene>
    <name evidence="5" type="ORF">BJ122_102112</name>
</gene>
<feature type="transmembrane region" description="Helical" evidence="3">
    <location>
        <begin position="65"/>
        <end position="85"/>
    </location>
</feature>
<dbReference type="EMBL" id="QJTI01000002">
    <property type="protein sequence ID" value="PYF04887.1"/>
    <property type="molecule type" value="Genomic_DNA"/>
</dbReference>
<reference evidence="5 6" key="1">
    <citation type="submission" date="2018-06" db="EMBL/GenBank/DDBJ databases">
        <title>Genomic Encyclopedia of Archaeal and Bacterial Type Strains, Phase II (KMG-II): from individual species to whole genera.</title>
        <authorList>
            <person name="Goeker M."/>
        </authorList>
    </citation>
    <scope>NUCLEOTIDE SEQUENCE [LARGE SCALE GENOMIC DNA]</scope>
    <source>
        <strain evidence="5 6">JCM 11668</strain>
    </source>
</reference>
<dbReference type="PANTHER" id="PTHR45138">
    <property type="entry name" value="REGULATORY COMPONENTS OF SENSORY TRANSDUCTION SYSTEM"/>
    <property type="match status" value="1"/>
</dbReference>
<evidence type="ECO:0000256" key="2">
    <source>
        <dbReference type="ARBA" id="ARBA00034247"/>
    </source>
</evidence>
<dbReference type="EC" id="2.7.7.65" evidence="1"/>
<dbReference type="NCBIfam" id="TIGR00254">
    <property type="entry name" value="GGDEF"/>
    <property type="match status" value="1"/>
</dbReference>
<evidence type="ECO:0000313" key="5">
    <source>
        <dbReference type="EMBL" id="PYF04887.1"/>
    </source>
</evidence>
<dbReference type="CDD" id="cd01949">
    <property type="entry name" value="GGDEF"/>
    <property type="match status" value="1"/>
</dbReference>
<dbReference type="PANTHER" id="PTHR45138:SF9">
    <property type="entry name" value="DIGUANYLATE CYCLASE DGCM-RELATED"/>
    <property type="match status" value="1"/>
</dbReference>
<keyword evidence="6" id="KW-1185">Reference proteome</keyword>
<dbReference type="FunFam" id="3.30.70.270:FF:000001">
    <property type="entry name" value="Diguanylate cyclase domain protein"/>
    <property type="match status" value="1"/>
</dbReference>
<protein>
    <recommendedName>
        <fullName evidence="1">diguanylate cyclase</fullName>
        <ecNumber evidence="1">2.7.7.65</ecNumber>
    </recommendedName>
</protein>
<accession>A0A318TLZ2</accession>
<feature type="domain" description="GGDEF" evidence="4">
    <location>
        <begin position="252"/>
        <end position="384"/>
    </location>
</feature>
<dbReference type="SMART" id="SM00267">
    <property type="entry name" value="GGDEF"/>
    <property type="match status" value="1"/>
</dbReference>
<evidence type="ECO:0000313" key="6">
    <source>
        <dbReference type="Proteomes" id="UP000248148"/>
    </source>
</evidence>
<dbReference type="Pfam" id="PF00990">
    <property type="entry name" value="GGDEF"/>
    <property type="match status" value="1"/>
</dbReference>
<dbReference type="Proteomes" id="UP000248148">
    <property type="component" value="Unassembled WGS sequence"/>
</dbReference>
<dbReference type="GO" id="GO:1902201">
    <property type="term" value="P:negative regulation of bacterial-type flagellum-dependent cell motility"/>
    <property type="evidence" value="ECO:0007669"/>
    <property type="project" value="TreeGrafter"/>
</dbReference>
<feature type="transmembrane region" description="Helical" evidence="3">
    <location>
        <begin position="148"/>
        <end position="166"/>
    </location>
</feature>
<dbReference type="Gene3D" id="3.30.70.270">
    <property type="match status" value="1"/>
</dbReference>
<feature type="transmembrane region" description="Helical" evidence="3">
    <location>
        <begin position="38"/>
        <end position="59"/>
    </location>
</feature>
<evidence type="ECO:0000256" key="3">
    <source>
        <dbReference type="SAM" id="Phobius"/>
    </source>
</evidence>
<feature type="transmembrane region" description="Helical" evidence="3">
    <location>
        <begin position="178"/>
        <end position="200"/>
    </location>
</feature>
<feature type="transmembrane region" description="Helical" evidence="3">
    <location>
        <begin position="122"/>
        <end position="141"/>
    </location>
</feature>
<dbReference type="InterPro" id="IPR050469">
    <property type="entry name" value="Diguanylate_Cyclase"/>
</dbReference>
<feature type="transmembrane region" description="Helical" evidence="3">
    <location>
        <begin position="97"/>
        <end position="116"/>
    </location>
</feature>
<keyword evidence="3" id="KW-0812">Transmembrane</keyword>
<dbReference type="GO" id="GO:0052621">
    <property type="term" value="F:diguanylate cyclase activity"/>
    <property type="evidence" value="ECO:0007669"/>
    <property type="project" value="UniProtKB-EC"/>
</dbReference>
<dbReference type="InterPro" id="IPR043128">
    <property type="entry name" value="Rev_trsase/Diguanyl_cyclase"/>
</dbReference>
<dbReference type="SUPFAM" id="SSF55073">
    <property type="entry name" value="Nucleotide cyclase"/>
    <property type="match status" value="1"/>
</dbReference>